<dbReference type="InterPro" id="IPR023631">
    <property type="entry name" value="Amidase_dom"/>
</dbReference>
<accession>A0A2J6PRW3</accession>
<keyword evidence="3" id="KW-1185">Reference proteome</keyword>
<dbReference type="EMBL" id="KZ613503">
    <property type="protein sequence ID" value="PMD16757.1"/>
    <property type="molecule type" value="Genomic_DNA"/>
</dbReference>
<dbReference type="InterPro" id="IPR036928">
    <property type="entry name" value="AS_sf"/>
</dbReference>
<dbReference type="Pfam" id="PF01425">
    <property type="entry name" value="Amidase"/>
    <property type="match status" value="1"/>
</dbReference>
<dbReference type="STRING" id="1745343.A0A2J6PRW3"/>
<dbReference type="PANTHER" id="PTHR46310">
    <property type="entry name" value="AMIDASE 1"/>
    <property type="match status" value="1"/>
</dbReference>
<proteinExistence type="predicted"/>
<evidence type="ECO:0000313" key="2">
    <source>
        <dbReference type="EMBL" id="PMD16757.1"/>
    </source>
</evidence>
<gene>
    <name evidence="2" type="ORF">NA56DRAFT_673099</name>
</gene>
<dbReference type="Gene3D" id="3.90.1300.10">
    <property type="entry name" value="Amidase signature (AS) domain"/>
    <property type="match status" value="2"/>
</dbReference>
<evidence type="ECO:0000259" key="1">
    <source>
        <dbReference type="Pfam" id="PF01425"/>
    </source>
</evidence>
<reference evidence="2 3" key="1">
    <citation type="submission" date="2016-05" db="EMBL/GenBank/DDBJ databases">
        <title>A degradative enzymes factory behind the ericoid mycorrhizal symbiosis.</title>
        <authorList>
            <consortium name="DOE Joint Genome Institute"/>
            <person name="Martino E."/>
            <person name="Morin E."/>
            <person name="Grelet G."/>
            <person name="Kuo A."/>
            <person name="Kohler A."/>
            <person name="Daghino S."/>
            <person name="Barry K."/>
            <person name="Choi C."/>
            <person name="Cichocki N."/>
            <person name="Clum A."/>
            <person name="Copeland A."/>
            <person name="Hainaut M."/>
            <person name="Haridas S."/>
            <person name="Labutti K."/>
            <person name="Lindquist E."/>
            <person name="Lipzen A."/>
            <person name="Khouja H.-R."/>
            <person name="Murat C."/>
            <person name="Ohm R."/>
            <person name="Olson A."/>
            <person name="Spatafora J."/>
            <person name="Veneault-Fourrey C."/>
            <person name="Henrissat B."/>
            <person name="Grigoriev I."/>
            <person name="Martin F."/>
            <person name="Perotto S."/>
        </authorList>
    </citation>
    <scope>NUCLEOTIDE SEQUENCE [LARGE SCALE GENOMIC DNA]</scope>
    <source>
        <strain evidence="2 3">UAMH 7357</strain>
    </source>
</reference>
<sequence>MLPKPFGTGPAHFVAFRPAKDFFTHRPSSPPYVTVIYINEDFTCVEEEWLKDIIVKFEKLDDIELTPRSYKLLQSLCTRWMEVADTANPVSSPPPGVYYVIDKQLHDIWKLYEDSHGAFLTALVPGVDGRLSQFQIGAVPSRFQITATPSHPLGGWRVTTSVCNRAFYELYPSPFQTTACIRLLQEKGAPPWNYRADGHQSPAGSSSGSGVAFASYQWVDIAVGSDTSGSGRRPGHWNGCFAYRPSHGVLLVEATTVPPEIIYPTEYMSFITNKDQLKIIDNFVADLEKSLGVKQKRVSFNEVWDSDRPEEAKGETRNSFFHDDYHNFDEFREDYQKAFKKTPYVSPPVRWQWNLSAGITKEERDIAVYRLSVYEKWCLEKILQIGTHNTIILIPIENTTPRYRNESLGRYFNPVGVPMLFVAPILKAPKFTVPIGEVPFLSKVTGNVEQLLVAISLLGVPCRHLELTDIASDCRVILFGRQKPEASTSLPKILRHSTKPTFRRF</sequence>
<feature type="domain" description="Amidase" evidence="1">
    <location>
        <begin position="199"/>
        <end position="250"/>
    </location>
</feature>
<organism evidence="2 3">
    <name type="scientific">Hyaloscypha hepaticicola</name>
    <dbReference type="NCBI Taxonomy" id="2082293"/>
    <lineage>
        <taxon>Eukaryota</taxon>
        <taxon>Fungi</taxon>
        <taxon>Dikarya</taxon>
        <taxon>Ascomycota</taxon>
        <taxon>Pezizomycotina</taxon>
        <taxon>Leotiomycetes</taxon>
        <taxon>Helotiales</taxon>
        <taxon>Hyaloscyphaceae</taxon>
        <taxon>Hyaloscypha</taxon>
    </lineage>
</organism>
<dbReference type="AlphaFoldDB" id="A0A2J6PRW3"/>
<dbReference type="PANTHER" id="PTHR46310:SF7">
    <property type="entry name" value="AMIDASE 1"/>
    <property type="match status" value="1"/>
</dbReference>
<protein>
    <submittedName>
        <fullName evidence="2">Amidase signature enzyme</fullName>
    </submittedName>
</protein>
<evidence type="ECO:0000313" key="3">
    <source>
        <dbReference type="Proteomes" id="UP000235672"/>
    </source>
</evidence>
<dbReference type="SUPFAM" id="SSF75304">
    <property type="entry name" value="Amidase signature (AS) enzymes"/>
    <property type="match status" value="1"/>
</dbReference>
<dbReference type="OrthoDB" id="5423360at2759"/>
<name>A0A2J6PRW3_9HELO</name>
<dbReference type="Proteomes" id="UP000235672">
    <property type="component" value="Unassembled WGS sequence"/>
</dbReference>